<dbReference type="InterPro" id="IPR008993">
    <property type="entry name" value="TIMP-like_OB-fold"/>
</dbReference>
<keyword evidence="2" id="KW-0964">Secreted</keyword>
<organism evidence="6 7">
    <name type="scientific">Oncorhynchus mykiss</name>
    <name type="common">Rainbow trout</name>
    <name type="synonym">Salmo gairdneri</name>
    <dbReference type="NCBI Taxonomy" id="8022"/>
    <lineage>
        <taxon>Eukaryota</taxon>
        <taxon>Metazoa</taxon>
        <taxon>Chordata</taxon>
        <taxon>Craniata</taxon>
        <taxon>Vertebrata</taxon>
        <taxon>Euteleostomi</taxon>
        <taxon>Actinopterygii</taxon>
        <taxon>Neopterygii</taxon>
        <taxon>Teleostei</taxon>
        <taxon>Protacanthopterygii</taxon>
        <taxon>Salmoniformes</taxon>
        <taxon>Salmonidae</taxon>
        <taxon>Salmoninae</taxon>
        <taxon>Oncorhynchus</taxon>
    </lineage>
</organism>
<protein>
    <recommendedName>
        <fullName evidence="5">NTR domain-containing protein</fullName>
    </recommendedName>
</protein>
<dbReference type="SUPFAM" id="SSF50242">
    <property type="entry name" value="TIMP-like"/>
    <property type="match status" value="1"/>
</dbReference>
<sequence>RRLSLWCSLLLCGVVSSIQTALSAIAIEPGDDVINGVVFILMQSKYVEVYSWIVWLAGSAMFDQSFLYLDVYYTGGDSHIHRGPSSSELATLFRVEELFSALHHSEKCQCKVVPIGSPKLFCANEYDYVLMVRIMAARDQGSHAEVEVKVKKVLYHGSQVNIKKGHITLYPESWTTRGCTCPLLNPGELLRFGQATGPRLLLAPIVIFSDVSGCIPAL</sequence>
<feature type="domain" description="NTR" evidence="5">
    <location>
        <begin position="108"/>
        <end position="218"/>
    </location>
</feature>
<accession>A0A060ZAT0</accession>
<dbReference type="Pfam" id="PF01759">
    <property type="entry name" value="NTR"/>
    <property type="match status" value="1"/>
</dbReference>
<feature type="signal peptide" evidence="4">
    <location>
        <begin position="1"/>
        <end position="17"/>
    </location>
</feature>
<evidence type="ECO:0000256" key="3">
    <source>
        <dbReference type="ARBA" id="ARBA00023157"/>
    </source>
</evidence>
<reference evidence="6" key="1">
    <citation type="journal article" date="2014" name="Nat. Commun.">
        <title>The rainbow trout genome provides novel insights into evolution after whole-genome duplication in vertebrates.</title>
        <authorList>
            <person name="Berthelot C."/>
            <person name="Brunet F."/>
            <person name="Chalopin D."/>
            <person name="Juanchich A."/>
            <person name="Bernard M."/>
            <person name="Noel B."/>
            <person name="Bento P."/>
            <person name="Da Silva C."/>
            <person name="Labadie K."/>
            <person name="Alberti A."/>
            <person name="Aury J.M."/>
            <person name="Louis A."/>
            <person name="Dehais P."/>
            <person name="Bardou P."/>
            <person name="Montfort J."/>
            <person name="Klopp C."/>
            <person name="Cabau C."/>
            <person name="Gaspin C."/>
            <person name="Thorgaard G.H."/>
            <person name="Boussaha M."/>
            <person name="Quillet E."/>
            <person name="Guyomard R."/>
            <person name="Galiana D."/>
            <person name="Bobe J."/>
            <person name="Volff J.N."/>
            <person name="Genet C."/>
            <person name="Wincker P."/>
            <person name="Jaillon O."/>
            <person name="Roest Crollius H."/>
            <person name="Guiguen Y."/>
        </authorList>
    </citation>
    <scope>NUCLEOTIDE SEQUENCE [LARGE SCALE GENOMIC DNA]</scope>
</reference>
<evidence type="ECO:0000313" key="6">
    <source>
        <dbReference type="EMBL" id="CDQ98794.1"/>
    </source>
</evidence>
<evidence type="ECO:0000313" key="7">
    <source>
        <dbReference type="Proteomes" id="UP000193380"/>
    </source>
</evidence>
<evidence type="ECO:0000256" key="1">
    <source>
        <dbReference type="ARBA" id="ARBA00004613"/>
    </source>
</evidence>
<reference evidence="6" key="2">
    <citation type="submission" date="2014-03" db="EMBL/GenBank/DDBJ databases">
        <authorList>
            <person name="Genoscope - CEA"/>
        </authorList>
    </citation>
    <scope>NUCLEOTIDE SEQUENCE</scope>
</reference>
<dbReference type="Gene3D" id="2.40.50.120">
    <property type="match status" value="1"/>
</dbReference>
<evidence type="ECO:0000256" key="4">
    <source>
        <dbReference type="SAM" id="SignalP"/>
    </source>
</evidence>
<proteinExistence type="predicted"/>
<evidence type="ECO:0000256" key="2">
    <source>
        <dbReference type="ARBA" id="ARBA00022525"/>
    </source>
</evidence>
<dbReference type="AlphaFoldDB" id="A0A060ZAT0"/>
<keyword evidence="3" id="KW-1015">Disulfide bond</keyword>
<dbReference type="InterPro" id="IPR001134">
    <property type="entry name" value="Netrin_domain"/>
</dbReference>
<dbReference type="InterPro" id="IPR018933">
    <property type="entry name" value="Netrin_module_non-TIMP"/>
</dbReference>
<feature type="chain" id="PRO_5001597762" description="NTR domain-containing protein" evidence="4">
    <location>
        <begin position="18"/>
        <end position="218"/>
    </location>
</feature>
<dbReference type="EMBL" id="FR940366">
    <property type="protein sequence ID" value="CDQ98794.1"/>
    <property type="molecule type" value="Genomic_DNA"/>
</dbReference>
<dbReference type="PaxDb" id="8022-A0A060ZAT0"/>
<keyword evidence="4" id="KW-0732">Signal</keyword>
<comment type="subcellular location">
    <subcellularLocation>
        <location evidence="1">Secreted</location>
    </subcellularLocation>
</comment>
<dbReference type="PROSITE" id="PS50189">
    <property type="entry name" value="NTR"/>
    <property type="match status" value="1"/>
</dbReference>
<dbReference type="Proteomes" id="UP000193380">
    <property type="component" value="Unassembled WGS sequence"/>
</dbReference>
<dbReference type="STRING" id="8022.A0A060ZAT0"/>
<gene>
    <name evidence="6" type="ORF">GSONMT00012517001</name>
</gene>
<evidence type="ECO:0000259" key="5">
    <source>
        <dbReference type="PROSITE" id="PS50189"/>
    </source>
</evidence>
<feature type="non-terminal residue" evidence="6">
    <location>
        <position position="1"/>
    </location>
</feature>
<name>A0A060ZAT0_ONCMY</name>
<dbReference type="GO" id="GO:0005576">
    <property type="term" value="C:extracellular region"/>
    <property type="evidence" value="ECO:0007669"/>
    <property type="project" value="UniProtKB-SubCell"/>
</dbReference>